<dbReference type="Proteomes" id="UP001519362">
    <property type="component" value="Unassembled WGS sequence"/>
</dbReference>
<reference evidence="1 2" key="1">
    <citation type="submission" date="2021-03" db="EMBL/GenBank/DDBJ databases">
        <title>Sequencing the genomes of 1000 actinobacteria strains.</title>
        <authorList>
            <person name="Klenk H.-P."/>
        </authorList>
    </citation>
    <scope>NUCLEOTIDE SEQUENCE [LARGE SCALE GENOMIC DNA]</scope>
    <source>
        <strain evidence="1 2">DSM 24221</strain>
    </source>
</reference>
<evidence type="ECO:0000313" key="1">
    <source>
        <dbReference type="EMBL" id="MBP2436615.1"/>
    </source>
</evidence>
<evidence type="ECO:0000313" key="2">
    <source>
        <dbReference type="Proteomes" id="UP001519362"/>
    </source>
</evidence>
<accession>A0ABS4ZH56</accession>
<proteinExistence type="predicted"/>
<organism evidence="1 2">
    <name type="scientific">Microbacterium amylolyticum</name>
    <dbReference type="NCBI Taxonomy" id="936337"/>
    <lineage>
        <taxon>Bacteria</taxon>
        <taxon>Bacillati</taxon>
        <taxon>Actinomycetota</taxon>
        <taxon>Actinomycetes</taxon>
        <taxon>Micrococcales</taxon>
        <taxon>Microbacteriaceae</taxon>
        <taxon>Microbacterium</taxon>
    </lineage>
</organism>
<dbReference type="EMBL" id="JAGIOL010000001">
    <property type="protein sequence ID" value="MBP2436615.1"/>
    <property type="molecule type" value="Genomic_DNA"/>
</dbReference>
<keyword evidence="2" id="KW-1185">Reference proteome</keyword>
<sequence>MRHLLDEARDDEAWMFANDNLSIQAGPGTWLRLCERRSLTHPAEALPIYRDIVTDTLTEADKRNYRNAATILKTMRVIAYATGDSARAEFDAFLAETIDRNRRRPTCLTAFERAGLMRRR</sequence>
<gene>
    <name evidence="1" type="ORF">JOF34_001201</name>
</gene>
<comment type="caution">
    <text evidence="1">The sequence shown here is derived from an EMBL/GenBank/DDBJ whole genome shotgun (WGS) entry which is preliminary data.</text>
</comment>
<protein>
    <submittedName>
        <fullName evidence="1">Uncharacterized protein</fullName>
    </submittedName>
</protein>
<name>A0ABS4ZH56_9MICO</name>
<dbReference type="RefSeq" id="WP_165135962.1">
    <property type="nucleotide sequence ID" value="NZ_CP049253.1"/>
</dbReference>